<feature type="compositionally biased region" description="Basic and acidic residues" evidence="1">
    <location>
        <begin position="106"/>
        <end position="126"/>
    </location>
</feature>
<feature type="compositionally biased region" description="Polar residues" evidence="1">
    <location>
        <begin position="95"/>
        <end position="104"/>
    </location>
</feature>
<organism evidence="2">
    <name type="scientific">termite gut metagenome</name>
    <dbReference type="NCBI Taxonomy" id="433724"/>
    <lineage>
        <taxon>unclassified sequences</taxon>
        <taxon>metagenomes</taxon>
        <taxon>organismal metagenomes</taxon>
    </lineage>
</organism>
<evidence type="ECO:0000313" key="2">
    <source>
        <dbReference type="EMBL" id="KAA6347824.1"/>
    </source>
</evidence>
<accession>A0A5J4SNT2</accession>
<feature type="region of interest" description="Disordered" evidence="1">
    <location>
        <begin position="90"/>
        <end position="141"/>
    </location>
</feature>
<dbReference type="EMBL" id="SNRY01000083">
    <property type="protein sequence ID" value="KAA6347824.1"/>
    <property type="molecule type" value="Genomic_DNA"/>
</dbReference>
<sequence>MAIIDILEWLIPSGGIGAALIWITNRRLRNTRTEKEVHETYKILYEDISKTLIEIQNENKRLHSAVSSLEYAISKANTCPHYARCPIRRELPDCQTDTGDNIGNGNKRETAGQHRDQTGEDAKDSEGSYGNGDIDTDQGSN</sequence>
<dbReference type="AlphaFoldDB" id="A0A5J4SNT2"/>
<proteinExistence type="predicted"/>
<gene>
    <name evidence="2" type="ORF">EZS27_004689</name>
</gene>
<evidence type="ECO:0000256" key="1">
    <source>
        <dbReference type="SAM" id="MobiDB-lite"/>
    </source>
</evidence>
<reference evidence="2" key="1">
    <citation type="submission" date="2019-03" db="EMBL/GenBank/DDBJ databases">
        <title>Single cell metagenomics reveals metabolic interactions within the superorganism composed of flagellate Streblomastix strix and complex community of Bacteroidetes bacteria on its surface.</title>
        <authorList>
            <person name="Treitli S.C."/>
            <person name="Kolisko M."/>
            <person name="Husnik F."/>
            <person name="Keeling P."/>
            <person name="Hampl V."/>
        </authorList>
    </citation>
    <scope>NUCLEOTIDE SEQUENCE</scope>
    <source>
        <strain evidence="2">STM</strain>
    </source>
</reference>
<name>A0A5J4SNT2_9ZZZZ</name>
<protein>
    <submittedName>
        <fullName evidence="2">Uncharacterized protein</fullName>
    </submittedName>
</protein>
<comment type="caution">
    <text evidence="2">The sequence shown here is derived from an EMBL/GenBank/DDBJ whole genome shotgun (WGS) entry which is preliminary data.</text>
</comment>